<reference evidence="9" key="1">
    <citation type="submission" date="2019-05" db="EMBL/GenBank/DDBJ databases">
        <title>Candidatus Nanohalobium constans, a novel model system to study the DPANN nano-sized archaea: genomic and physiological characterization of a nanoarchaeon co-cultured with its chitinotrophic host.</title>
        <authorList>
            <person name="La Cono V."/>
            <person name="Arcadi E."/>
            <person name="Crisafi F."/>
            <person name="Denaro R."/>
            <person name="La Spada G."/>
            <person name="Messina E."/>
            <person name="Smedile F."/>
            <person name="Toshchakov S.V."/>
            <person name="Shevchenko M.A."/>
            <person name="Golyshin P.N."/>
            <person name="Golyshina O.V."/>
            <person name="Ferrer M."/>
            <person name="Rohde M."/>
            <person name="Mushegian A."/>
            <person name="Sorokin D.Y."/>
            <person name="Giuliano L."/>
            <person name="Yakimov M.M."/>
        </authorList>
    </citation>
    <scope>NUCLEOTIDE SEQUENCE [LARGE SCALE GENOMIC DNA]</scope>
    <source>
        <strain evidence="9">LC1Nh</strain>
    </source>
</reference>
<dbReference type="GO" id="GO:0016787">
    <property type="term" value="F:hydrolase activity"/>
    <property type="evidence" value="ECO:0007669"/>
    <property type="project" value="UniProtKB-KW"/>
</dbReference>
<dbReference type="InterPro" id="IPR050556">
    <property type="entry name" value="Type_II_TA_system_RNase"/>
</dbReference>
<name>A0A5Q0UGV1_9ARCH</name>
<comment type="similarity">
    <text evidence="6">Belongs to the PINc/VapC protein family.</text>
</comment>
<dbReference type="GO" id="GO:0004518">
    <property type="term" value="F:nuclease activity"/>
    <property type="evidence" value="ECO:0007669"/>
    <property type="project" value="UniProtKB-KW"/>
</dbReference>
<evidence type="ECO:0000313" key="8">
    <source>
        <dbReference type="EMBL" id="QGA80806.1"/>
    </source>
</evidence>
<comment type="cofactor">
    <cofactor evidence="1">
        <name>Mg(2+)</name>
        <dbReference type="ChEBI" id="CHEBI:18420"/>
    </cofactor>
</comment>
<keyword evidence="5" id="KW-0460">Magnesium</keyword>
<evidence type="ECO:0000256" key="2">
    <source>
        <dbReference type="ARBA" id="ARBA00022722"/>
    </source>
</evidence>
<dbReference type="KEGG" id="ncon:LC1Nh_0924"/>
<organism evidence="8 9">
    <name type="scientific">Candidatus Nanohalobium constans</name>
    <dbReference type="NCBI Taxonomy" id="2565781"/>
    <lineage>
        <taxon>Archaea</taxon>
        <taxon>Candidatus Nanohalarchaeota</taxon>
        <taxon>Candidatus Nanohalobia</taxon>
        <taxon>Candidatus Nanohalobiales</taxon>
        <taxon>Candidatus Nanohalobiaceae</taxon>
        <taxon>Candidatus Nanohalobium</taxon>
    </lineage>
</organism>
<dbReference type="AlphaFoldDB" id="A0A5Q0UGV1"/>
<keyword evidence="9" id="KW-1185">Reference proteome</keyword>
<proteinExistence type="inferred from homology"/>
<evidence type="ECO:0000256" key="1">
    <source>
        <dbReference type="ARBA" id="ARBA00001946"/>
    </source>
</evidence>
<evidence type="ECO:0000256" key="6">
    <source>
        <dbReference type="ARBA" id="ARBA00038093"/>
    </source>
</evidence>
<dbReference type="SMART" id="SM00670">
    <property type="entry name" value="PINc"/>
    <property type="match status" value="1"/>
</dbReference>
<dbReference type="Proteomes" id="UP000377803">
    <property type="component" value="Chromosome"/>
</dbReference>
<evidence type="ECO:0000256" key="5">
    <source>
        <dbReference type="ARBA" id="ARBA00022842"/>
    </source>
</evidence>
<feature type="domain" description="PIN" evidence="7">
    <location>
        <begin position="2"/>
        <end position="110"/>
    </location>
</feature>
<evidence type="ECO:0000256" key="3">
    <source>
        <dbReference type="ARBA" id="ARBA00022723"/>
    </source>
</evidence>
<dbReference type="InterPro" id="IPR002716">
    <property type="entry name" value="PIN_dom"/>
</dbReference>
<evidence type="ECO:0000256" key="4">
    <source>
        <dbReference type="ARBA" id="ARBA00022801"/>
    </source>
</evidence>
<dbReference type="SUPFAM" id="SSF88723">
    <property type="entry name" value="PIN domain-like"/>
    <property type="match status" value="1"/>
</dbReference>
<sequence>MRKWSLDASFMIEFLSGNEKAAKLLENQEYDKLVIPSIALMEVKWSDKDIGKFDELEVKEFGKEEVEELLEIKEYLEKNSSIINKLDIMIAAQAVTSNSTVVTRDNDFQELEDYKDFQHINLDTEN</sequence>
<dbReference type="EMBL" id="CP040089">
    <property type="protein sequence ID" value="QGA80806.1"/>
    <property type="molecule type" value="Genomic_DNA"/>
</dbReference>
<dbReference type="Gene3D" id="3.40.50.1010">
    <property type="entry name" value="5'-nuclease"/>
    <property type="match status" value="1"/>
</dbReference>
<dbReference type="PANTHER" id="PTHR33653:SF1">
    <property type="entry name" value="RIBONUCLEASE VAPC2"/>
    <property type="match status" value="1"/>
</dbReference>
<dbReference type="GO" id="GO:0046872">
    <property type="term" value="F:metal ion binding"/>
    <property type="evidence" value="ECO:0007669"/>
    <property type="project" value="UniProtKB-KW"/>
</dbReference>
<keyword evidence="3" id="KW-0479">Metal-binding</keyword>
<dbReference type="InterPro" id="IPR029060">
    <property type="entry name" value="PIN-like_dom_sf"/>
</dbReference>
<evidence type="ECO:0000259" key="7">
    <source>
        <dbReference type="SMART" id="SM00670"/>
    </source>
</evidence>
<protein>
    <submittedName>
        <fullName evidence="8">Type II toxin-antitoxin system VapC family toxin</fullName>
    </submittedName>
</protein>
<accession>A0A5Q0UGV1</accession>
<dbReference type="Pfam" id="PF01850">
    <property type="entry name" value="PIN"/>
    <property type="match status" value="1"/>
</dbReference>
<evidence type="ECO:0000313" key="9">
    <source>
        <dbReference type="Proteomes" id="UP000377803"/>
    </source>
</evidence>
<keyword evidence="2" id="KW-0540">Nuclease</keyword>
<keyword evidence="4" id="KW-0378">Hydrolase</keyword>
<dbReference type="PANTHER" id="PTHR33653">
    <property type="entry name" value="RIBONUCLEASE VAPC2"/>
    <property type="match status" value="1"/>
</dbReference>
<gene>
    <name evidence="8" type="ORF">LC1Nh_0924</name>
</gene>